<keyword evidence="4" id="KW-0186">Copper</keyword>
<dbReference type="SUPFAM" id="SSF81296">
    <property type="entry name" value="E set domains"/>
    <property type="match status" value="1"/>
</dbReference>
<evidence type="ECO:0000259" key="7">
    <source>
        <dbReference type="Pfam" id="PF04234"/>
    </source>
</evidence>
<feature type="compositionally biased region" description="Acidic residues" evidence="5">
    <location>
        <begin position="184"/>
        <end position="195"/>
    </location>
</feature>
<dbReference type="PANTHER" id="PTHR34820">
    <property type="entry name" value="INNER MEMBRANE PROTEIN YEBZ"/>
    <property type="match status" value="1"/>
</dbReference>
<dbReference type="PANTHER" id="PTHR34820:SF4">
    <property type="entry name" value="INNER MEMBRANE PROTEIN YEBZ"/>
    <property type="match status" value="1"/>
</dbReference>
<evidence type="ECO:0000313" key="9">
    <source>
        <dbReference type="Proteomes" id="UP000186104"/>
    </source>
</evidence>
<dbReference type="GO" id="GO:0005507">
    <property type="term" value="F:copper ion binding"/>
    <property type="evidence" value="ECO:0007669"/>
    <property type="project" value="InterPro"/>
</dbReference>
<keyword evidence="2" id="KW-0479">Metal-binding</keyword>
<reference evidence="8 9" key="1">
    <citation type="submission" date="2016-06" db="EMBL/GenBank/DDBJ databases">
        <title>Complete genome sequence of a saline-alkali tolerant type strain Dietzia timorensis ID05-A0528T.</title>
        <authorList>
            <person name="Wu X."/>
        </authorList>
    </citation>
    <scope>NUCLEOTIDE SEQUENCE [LARGE SCALE GENOMIC DNA]</scope>
    <source>
        <strain evidence="8 9">ID05-A0528</strain>
    </source>
</reference>
<gene>
    <name evidence="8" type="ORF">BJL86_0185</name>
</gene>
<evidence type="ECO:0000256" key="6">
    <source>
        <dbReference type="SAM" id="Phobius"/>
    </source>
</evidence>
<evidence type="ECO:0000256" key="5">
    <source>
        <dbReference type="SAM" id="MobiDB-lite"/>
    </source>
</evidence>
<organism evidence="8 9">
    <name type="scientific">Dietzia timorensis</name>
    <dbReference type="NCBI Taxonomy" id="499555"/>
    <lineage>
        <taxon>Bacteria</taxon>
        <taxon>Bacillati</taxon>
        <taxon>Actinomycetota</taxon>
        <taxon>Actinomycetes</taxon>
        <taxon>Mycobacteriales</taxon>
        <taxon>Dietziaceae</taxon>
        <taxon>Dietzia</taxon>
    </lineage>
</organism>
<evidence type="ECO:0000256" key="4">
    <source>
        <dbReference type="ARBA" id="ARBA00023008"/>
    </source>
</evidence>
<dbReference type="GO" id="GO:0042597">
    <property type="term" value="C:periplasmic space"/>
    <property type="evidence" value="ECO:0007669"/>
    <property type="project" value="InterPro"/>
</dbReference>
<feature type="transmembrane region" description="Helical" evidence="6">
    <location>
        <begin position="203"/>
        <end position="225"/>
    </location>
</feature>
<dbReference type="InterPro" id="IPR032694">
    <property type="entry name" value="CopC/D"/>
</dbReference>
<evidence type="ECO:0000256" key="3">
    <source>
        <dbReference type="ARBA" id="ARBA00022729"/>
    </source>
</evidence>
<dbReference type="GO" id="GO:0005886">
    <property type="term" value="C:plasma membrane"/>
    <property type="evidence" value="ECO:0007669"/>
    <property type="project" value="TreeGrafter"/>
</dbReference>
<dbReference type="InterPro" id="IPR007348">
    <property type="entry name" value="CopC_dom"/>
</dbReference>
<keyword evidence="6" id="KW-0812">Transmembrane</keyword>
<dbReference type="InterPro" id="IPR014756">
    <property type="entry name" value="Ig_E-set"/>
</dbReference>
<dbReference type="AlphaFoldDB" id="A0A173LFB7"/>
<protein>
    <submittedName>
        <fullName evidence="8">Copper resistance protein C</fullName>
    </submittedName>
</protein>
<proteinExistence type="predicted"/>
<feature type="region of interest" description="Disordered" evidence="5">
    <location>
        <begin position="1"/>
        <end position="25"/>
    </location>
</feature>
<feature type="region of interest" description="Disordered" evidence="5">
    <location>
        <begin position="149"/>
        <end position="195"/>
    </location>
</feature>
<dbReference type="Pfam" id="PF04234">
    <property type="entry name" value="CopC"/>
    <property type="match status" value="1"/>
</dbReference>
<dbReference type="OrthoDB" id="5242236at2"/>
<feature type="compositionally biased region" description="Low complexity" evidence="5">
    <location>
        <begin position="1"/>
        <end position="24"/>
    </location>
</feature>
<keyword evidence="3" id="KW-0732">Signal</keyword>
<dbReference type="GO" id="GO:0006825">
    <property type="term" value="P:copper ion transport"/>
    <property type="evidence" value="ECO:0007669"/>
    <property type="project" value="InterPro"/>
</dbReference>
<evidence type="ECO:0000256" key="1">
    <source>
        <dbReference type="ARBA" id="ARBA00004196"/>
    </source>
</evidence>
<comment type="subcellular location">
    <subcellularLocation>
        <location evidence="1">Cell envelope</location>
    </subcellularLocation>
</comment>
<dbReference type="InterPro" id="IPR014755">
    <property type="entry name" value="Cu-Rt/internalin_Ig-like"/>
</dbReference>
<accession>A0A173LFB7</accession>
<evidence type="ECO:0000256" key="2">
    <source>
        <dbReference type="ARBA" id="ARBA00022723"/>
    </source>
</evidence>
<dbReference type="GO" id="GO:0046688">
    <property type="term" value="P:response to copper ion"/>
    <property type="evidence" value="ECO:0007669"/>
    <property type="project" value="InterPro"/>
</dbReference>
<keyword evidence="6" id="KW-0472">Membrane</keyword>
<dbReference type="STRING" id="499555.BJL86_0185"/>
<dbReference type="Gene3D" id="2.60.40.1220">
    <property type="match status" value="1"/>
</dbReference>
<name>A0A173LFB7_9ACTN</name>
<keyword evidence="9" id="KW-1185">Reference proteome</keyword>
<keyword evidence="6" id="KW-1133">Transmembrane helix</keyword>
<dbReference type="EMBL" id="CP015961">
    <property type="protein sequence ID" value="ANI90996.1"/>
    <property type="molecule type" value="Genomic_DNA"/>
</dbReference>
<dbReference type="Proteomes" id="UP000186104">
    <property type="component" value="Chromosome"/>
</dbReference>
<dbReference type="GO" id="GO:0030313">
    <property type="term" value="C:cell envelope"/>
    <property type="evidence" value="ECO:0007669"/>
    <property type="project" value="UniProtKB-SubCell"/>
</dbReference>
<evidence type="ECO:0000313" key="8">
    <source>
        <dbReference type="EMBL" id="ANI90996.1"/>
    </source>
</evidence>
<feature type="domain" description="CopC" evidence="7">
    <location>
        <begin position="58"/>
        <end position="149"/>
    </location>
</feature>
<feature type="compositionally biased region" description="Low complexity" evidence="5">
    <location>
        <begin position="157"/>
        <end position="181"/>
    </location>
</feature>
<dbReference type="KEGG" id="dtm:BJL86_0185"/>
<dbReference type="RefSeq" id="WP_067475287.1">
    <property type="nucleotide sequence ID" value="NZ_CP015961.1"/>
</dbReference>
<sequence>MRFSSVRPASSARPSSADAAGSAGVRRRIAARGVALAMTAALAPAAAAVVSAPAAQAHSVLVATTPEQGATVDEAPESVEVVFNEEISSDFATLTVMSDGEDVAEGDPEVDGDSLSVAVPALDEGTYTVGYRVVSADGHPVQGSWEFTVEGAGGGASSTAESTGAEADAAEAGSGDGAASEQPTDSDDSAEAADESDEGGINIFAAIGLLAVLAIALIGGAVFLLQRHKKNMAQFNQDDQ</sequence>